<proteinExistence type="predicted"/>
<dbReference type="AlphaFoldDB" id="Q14PN3"/>
<dbReference type="GO" id="GO:0005886">
    <property type="term" value="C:plasma membrane"/>
    <property type="evidence" value="ECO:0007669"/>
    <property type="project" value="TreeGrafter"/>
</dbReference>
<accession>Q14PN3</accession>
<dbReference type="GO" id="GO:0006524">
    <property type="term" value="P:alanine catabolic process"/>
    <property type="evidence" value="ECO:0007669"/>
    <property type="project" value="TreeGrafter"/>
</dbReference>
<dbReference type="PANTHER" id="PTHR42795:SF1">
    <property type="entry name" value="ALANINE DEHYDROGENASE"/>
    <property type="match status" value="1"/>
</dbReference>
<dbReference type="SMART" id="SM01003">
    <property type="entry name" value="AlaDh_PNT_N"/>
    <property type="match status" value="1"/>
</dbReference>
<evidence type="ECO:0000313" key="2">
    <source>
        <dbReference type="EMBL" id="CAK98546.1"/>
    </source>
</evidence>
<protein>
    <submittedName>
        <fullName evidence="2">Putative alanine dehydrogenase c-terminal truncated protein</fullName>
    </submittedName>
</protein>
<dbReference type="Gene3D" id="3.40.50.720">
    <property type="entry name" value="NAD(P)-binding Rossmann-like Domain"/>
    <property type="match status" value="1"/>
</dbReference>
<dbReference type="PANTHER" id="PTHR42795">
    <property type="entry name" value="ALANINE DEHYDROGENASE"/>
    <property type="match status" value="1"/>
</dbReference>
<dbReference type="InterPro" id="IPR007886">
    <property type="entry name" value="AlaDH/PNT_N"/>
</dbReference>
<name>Q14PN3_SPICI</name>
<evidence type="ECO:0000259" key="1">
    <source>
        <dbReference type="SMART" id="SM01003"/>
    </source>
</evidence>
<reference evidence="2" key="1">
    <citation type="journal article" date="2010" name="Appl. Environ. Microbiol.">
        <title>Partial chromosome sequence of Spiroplasma citri reveals extensive viral invasion and important gene decay.</title>
        <authorList>
            <person name="Carle P."/>
            <person name="Saillard C."/>
            <person name="Carrere N."/>
            <person name="Carrere S."/>
            <person name="Duret S."/>
            <person name="Eveillard S."/>
            <person name="Gaurivaud P."/>
            <person name="Gourgues G."/>
            <person name="Gouzy J."/>
            <person name="Salar P."/>
            <person name="Verdin E."/>
            <person name="Breton M."/>
            <person name="Blanchard A."/>
            <person name="Laigret F."/>
            <person name="Bove J.M."/>
            <person name="Renaudin J."/>
            <person name="Foissac X."/>
        </authorList>
    </citation>
    <scope>NUCLEOTIDE SEQUENCE</scope>
    <source>
        <strain evidence="2">GII3-3X</strain>
    </source>
</reference>
<organism evidence="2">
    <name type="scientific">Spiroplasma citri</name>
    <dbReference type="NCBI Taxonomy" id="2133"/>
    <lineage>
        <taxon>Bacteria</taxon>
        <taxon>Bacillati</taxon>
        <taxon>Mycoplasmatota</taxon>
        <taxon>Mollicutes</taxon>
        <taxon>Entomoplasmatales</taxon>
        <taxon>Spiroplasmataceae</taxon>
        <taxon>Spiroplasma</taxon>
    </lineage>
</organism>
<dbReference type="EMBL" id="AM285304">
    <property type="protein sequence ID" value="CAK98546.1"/>
    <property type="molecule type" value="Genomic_DNA"/>
</dbReference>
<sequence length="97" mass="11150">MKIGIPKEIKAQENRVGVTPSGVIELVKHKHEVYVEKNAGLGSGFTDDYKKAGAIILDNPAEIWTKEMIIKVKEPLESEYNFLWRTNYFYILSFGFR</sequence>
<gene>
    <name evidence="2" type="primary">ald</name>
    <name evidence="2" type="ORF">SPICI03_081</name>
</gene>
<dbReference type="GO" id="GO:0000286">
    <property type="term" value="F:alanine dehydrogenase activity"/>
    <property type="evidence" value="ECO:0007669"/>
    <property type="project" value="TreeGrafter"/>
</dbReference>
<dbReference type="SUPFAM" id="SSF52283">
    <property type="entry name" value="Formate/glycerate dehydrogenase catalytic domain-like"/>
    <property type="match status" value="1"/>
</dbReference>
<feature type="domain" description="Alanine dehydrogenase/pyridine nucleotide transhydrogenase N-terminal" evidence="1">
    <location>
        <begin position="4"/>
        <end position="95"/>
    </location>
</feature>
<dbReference type="Pfam" id="PF05222">
    <property type="entry name" value="AlaDh_PNT_N"/>
    <property type="match status" value="1"/>
</dbReference>